<evidence type="ECO:0000313" key="1">
    <source>
        <dbReference type="EMBL" id="KAB8241986.1"/>
    </source>
</evidence>
<dbReference type="EMBL" id="ML734675">
    <property type="protein sequence ID" value="KAB8241986.1"/>
    <property type="molecule type" value="Genomic_DNA"/>
</dbReference>
<dbReference type="Proteomes" id="UP000325434">
    <property type="component" value="Unassembled WGS sequence"/>
</dbReference>
<organism evidence="1">
    <name type="scientific">Aspergillus flavus</name>
    <dbReference type="NCBI Taxonomy" id="5059"/>
    <lineage>
        <taxon>Eukaryota</taxon>
        <taxon>Fungi</taxon>
        <taxon>Dikarya</taxon>
        <taxon>Ascomycota</taxon>
        <taxon>Pezizomycotina</taxon>
        <taxon>Eurotiomycetes</taxon>
        <taxon>Eurotiomycetidae</taxon>
        <taxon>Eurotiales</taxon>
        <taxon>Aspergillaceae</taxon>
        <taxon>Aspergillus</taxon>
        <taxon>Aspergillus subgen. Circumdati</taxon>
    </lineage>
</organism>
<proteinExistence type="predicted"/>
<gene>
    <name evidence="1" type="ORF">BDV35DRAFT_367772</name>
</gene>
<protein>
    <submittedName>
        <fullName evidence="1">Uncharacterized protein</fullName>
    </submittedName>
</protein>
<accession>A0A5N6GHZ3</accession>
<sequence length="64" mass="7768">MRRWIYTCSLLLLTIRDFYIVLALYYQRVCYIALHYILLPRRTVSGQSGRIPQEDLWKQWYGPG</sequence>
<reference evidence="1" key="1">
    <citation type="submission" date="2019-04" db="EMBL/GenBank/DDBJ databases">
        <title>Friends and foes A comparative genomics study of 23 Aspergillus species from section Flavi.</title>
        <authorList>
            <consortium name="DOE Joint Genome Institute"/>
            <person name="Kjaerbolling I."/>
            <person name="Vesth T."/>
            <person name="Frisvad J.C."/>
            <person name="Nybo J.L."/>
            <person name="Theobald S."/>
            <person name="Kildgaard S."/>
            <person name="Isbrandt T."/>
            <person name="Kuo A."/>
            <person name="Sato A."/>
            <person name="Lyhne E.K."/>
            <person name="Kogle M.E."/>
            <person name="Wiebenga A."/>
            <person name="Kun R.S."/>
            <person name="Lubbers R.J."/>
            <person name="Makela M.R."/>
            <person name="Barry K."/>
            <person name="Chovatia M."/>
            <person name="Clum A."/>
            <person name="Daum C."/>
            <person name="Haridas S."/>
            <person name="He G."/>
            <person name="LaButti K."/>
            <person name="Lipzen A."/>
            <person name="Mondo S."/>
            <person name="Riley R."/>
            <person name="Salamov A."/>
            <person name="Simmons B.A."/>
            <person name="Magnuson J.K."/>
            <person name="Henrissat B."/>
            <person name="Mortensen U.H."/>
            <person name="Larsen T.O."/>
            <person name="Devries R.P."/>
            <person name="Grigoriev I.V."/>
            <person name="Machida M."/>
            <person name="Baker S.E."/>
            <person name="Andersen M.R."/>
        </authorList>
    </citation>
    <scope>NUCLEOTIDE SEQUENCE [LARGE SCALE GENOMIC DNA]</scope>
    <source>
        <strain evidence="1">CBS 121.62</strain>
    </source>
</reference>
<name>A0A5N6GHZ3_ASPFL</name>
<dbReference type="AlphaFoldDB" id="A0A5N6GHZ3"/>